<evidence type="ECO:0000259" key="1">
    <source>
        <dbReference type="Pfam" id="PF12697"/>
    </source>
</evidence>
<keyword evidence="3" id="KW-1185">Reference proteome</keyword>
<dbReference type="Proteomes" id="UP001374803">
    <property type="component" value="Chromosome"/>
</dbReference>
<dbReference type="InterPro" id="IPR000073">
    <property type="entry name" value="AB_hydrolase_1"/>
</dbReference>
<proteinExistence type="predicted"/>
<accession>A0ABZ2KQI0</accession>
<dbReference type="Pfam" id="PF12697">
    <property type="entry name" value="Abhydrolase_6"/>
    <property type="match status" value="1"/>
</dbReference>
<keyword evidence="2" id="KW-0378">Hydrolase</keyword>
<dbReference type="GO" id="GO:0016787">
    <property type="term" value="F:hydrolase activity"/>
    <property type="evidence" value="ECO:0007669"/>
    <property type="project" value="UniProtKB-KW"/>
</dbReference>
<protein>
    <submittedName>
        <fullName evidence="2">Alpha/beta hydrolase</fullName>
    </submittedName>
</protein>
<dbReference type="Gene3D" id="3.40.50.1820">
    <property type="entry name" value="alpha/beta hydrolase"/>
    <property type="match status" value="1"/>
</dbReference>
<evidence type="ECO:0000313" key="3">
    <source>
        <dbReference type="Proteomes" id="UP001374803"/>
    </source>
</evidence>
<reference evidence="2" key="1">
    <citation type="submission" date="2021-12" db="EMBL/GenBank/DDBJ databases">
        <title>Discovery of the Pendulisporaceae a myxobacterial family with distinct sporulation behavior and unique specialized metabolism.</title>
        <authorList>
            <person name="Garcia R."/>
            <person name="Popoff A."/>
            <person name="Bader C.D."/>
            <person name="Loehr J."/>
            <person name="Walesch S."/>
            <person name="Walt C."/>
            <person name="Boldt J."/>
            <person name="Bunk B."/>
            <person name="Haeckl F.J.F.P.J."/>
            <person name="Gunesch A.P."/>
            <person name="Birkelbach J."/>
            <person name="Nuebel U."/>
            <person name="Pietschmann T."/>
            <person name="Bach T."/>
            <person name="Mueller R."/>
        </authorList>
    </citation>
    <scope>NUCLEOTIDE SEQUENCE</scope>
    <source>
        <strain evidence="2">MSr11367</strain>
    </source>
</reference>
<dbReference type="InterPro" id="IPR050266">
    <property type="entry name" value="AB_hydrolase_sf"/>
</dbReference>
<dbReference type="EMBL" id="CP089983">
    <property type="protein sequence ID" value="WXB00904.1"/>
    <property type="molecule type" value="Genomic_DNA"/>
</dbReference>
<gene>
    <name evidence="2" type="ORF">LVJ94_28775</name>
</gene>
<dbReference type="PANTHER" id="PTHR43798">
    <property type="entry name" value="MONOACYLGLYCEROL LIPASE"/>
    <property type="match status" value="1"/>
</dbReference>
<dbReference type="PANTHER" id="PTHR43798:SF27">
    <property type="entry name" value="HYDROLASE ALPHA_BETA HYDROLASE FOLD FAMILY"/>
    <property type="match status" value="1"/>
</dbReference>
<feature type="domain" description="AB hydrolase-1" evidence="1">
    <location>
        <begin position="26"/>
        <end position="257"/>
    </location>
</feature>
<name>A0ABZ2KQI0_9BACT</name>
<dbReference type="RefSeq" id="WP_394830506.1">
    <property type="nucleotide sequence ID" value="NZ_CP089929.1"/>
</dbReference>
<dbReference type="SUPFAM" id="SSF53474">
    <property type="entry name" value="alpha/beta-Hydrolases"/>
    <property type="match status" value="1"/>
</dbReference>
<evidence type="ECO:0000313" key="2">
    <source>
        <dbReference type="EMBL" id="WXB00904.1"/>
    </source>
</evidence>
<organism evidence="2 3">
    <name type="scientific">Pendulispora rubella</name>
    <dbReference type="NCBI Taxonomy" id="2741070"/>
    <lineage>
        <taxon>Bacteria</taxon>
        <taxon>Pseudomonadati</taxon>
        <taxon>Myxococcota</taxon>
        <taxon>Myxococcia</taxon>
        <taxon>Myxococcales</taxon>
        <taxon>Sorangiineae</taxon>
        <taxon>Pendulisporaceae</taxon>
        <taxon>Pendulispora</taxon>
    </lineage>
</organism>
<dbReference type="InterPro" id="IPR029058">
    <property type="entry name" value="AB_hydrolase_fold"/>
</dbReference>
<sequence>MSDFHSVVSRDGSIIGYEKLGQGPAMVLVHGGTADRRRWLPAVPQLAERFTLHIVDRRGRALSDKEKAPYDIAREGEDVAAVVEAAGRDVYLVGHSYGALCSLEAALSTDAIGRLLIYEPPAATPGHAVTPAATLERLRAAAARGDRQLVLETFYREVIHSTPEDIAEMVPTPMWQARLAAALTIVRELEQVEHFDISSRLSAIRIPVRLLLGTESPPYFRPAALAIANEIPQADVLPLHGQGHLAIDRDTDQFVRAVFAFGAG</sequence>